<sequence>MPPKGGFRKKAEASEASTPTLVEQFSYLHVPKPFKNPSYTKNQNRRAKNLKTVLTQEREREKQDRERRRLEKEEVMDVDGVPPSAPSDTPFEEDTPTYTSIEAPPSLLPARKYCDITGLEAHYTDPATGLRYHDKNVYQLIKGLNMAAARDYLVARGVNPIKDTIGYPLRELHTWFYIHRSTSTMTCDVFILQEITLVLSRIHRMIVSYYWDVPARCTNGGQFPIGQELEEVWLLIHATSL</sequence>
<protein>
    <submittedName>
        <fullName evidence="1">Uncharacterized protein</fullName>
    </submittedName>
</protein>
<organism evidence="1 2">
    <name type="scientific">Thelephora ganbajun</name>
    <name type="common">Ganba fungus</name>
    <dbReference type="NCBI Taxonomy" id="370292"/>
    <lineage>
        <taxon>Eukaryota</taxon>
        <taxon>Fungi</taxon>
        <taxon>Dikarya</taxon>
        <taxon>Basidiomycota</taxon>
        <taxon>Agaricomycotina</taxon>
        <taxon>Agaricomycetes</taxon>
        <taxon>Thelephorales</taxon>
        <taxon>Thelephoraceae</taxon>
        <taxon>Thelephora</taxon>
    </lineage>
</organism>
<evidence type="ECO:0000313" key="2">
    <source>
        <dbReference type="Proteomes" id="UP000886501"/>
    </source>
</evidence>
<proteinExistence type="predicted"/>
<comment type="caution">
    <text evidence="1">The sequence shown here is derived from an EMBL/GenBank/DDBJ whole genome shotgun (WGS) entry which is preliminary data.</text>
</comment>
<reference evidence="1" key="1">
    <citation type="submission" date="2019-10" db="EMBL/GenBank/DDBJ databases">
        <authorList>
            <consortium name="DOE Joint Genome Institute"/>
            <person name="Kuo A."/>
            <person name="Miyauchi S."/>
            <person name="Kiss E."/>
            <person name="Drula E."/>
            <person name="Kohler A."/>
            <person name="Sanchez-Garcia M."/>
            <person name="Andreopoulos B."/>
            <person name="Barry K.W."/>
            <person name="Bonito G."/>
            <person name="Buee M."/>
            <person name="Carver A."/>
            <person name="Chen C."/>
            <person name="Cichocki N."/>
            <person name="Clum A."/>
            <person name="Culley D."/>
            <person name="Crous P.W."/>
            <person name="Fauchery L."/>
            <person name="Girlanda M."/>
            <person name="Hayes R."/>
            <person name="Keri Z."/>
            <person name="Labutti K."/>
            <person name="Lipzen A."/>
            <person name="Lombard V."/>
            <person name="Magnuson J."/>
            <person name="Maillard F."/>
            <person name="Morin E."/>
            <person name="Murat C."/>
            <person name="Nolan M."/>
            <person name="Ohm R."/>
            <person name="Pangilinan J."/>
            <person name="Pereira M."/>
            <person name="Perotto S."/>
            <person name="Peter M."/>
            <person name="Riley R."/>
            <person name="Sitrit Y."/>
            <person name="Stielow B."/>
            <person name="Szollosi G."/>
            <person name="Zifcakova L."/>
            <person name="Stursova M."/>
            <person name="Spatafora J.W."/>
            <person name="Tedersoo L."/>
            <person name="Vaario L.-M."/>
            <person name="Yamada A."/>
            <person name="Yan M."/>
            <person name="Wang P."/>
            <person name="Xu J."/>
            <person name="Bruns T."/>
            <person name="Baldrian P."/>
            <person name="Vilgalys R."/>
            <person name="Henrissat B."/>
            <person name="Grigoriev I.V."/>
            <person name="Hibbett D."/>
            <person name="Nagy L.G."/>
            <person name="Martin F.M."/>
        </authorList>
    </citation>
    <scope>NUCLEOTIDE SEQUENCE</scope>
    <source>
        <strain evidence="1">P2</strain>
    </source>
</reference>
<dbReference type="Proteomes" id="UP000886501">
    <property type="component" value="Unassembled WGS sequence"/>
</dbReference>
<accession>A0ACB6ZVN4</accession>
<name>A0ACB6ZVN4_THEGA</name>
<keyword evidence="2" id="KW-1185">Reference proteome</keyword>
<gene>
    <name evidence="1" type="ORF">BDM02DRAFT_1651823</name>
</gene>
<reference evidence="1" key="2">
    <citation type="journal article" date="2020" name="Nat. Commun.">
        <title>Large-scale genome sequencing of mycorrhizal fungi provides insights into the early evolution of symbiotic traits.</title>
        <authorList>
            <person name="Miyauchi S."/>
            <person name="Kiss E."/>
            <person name="Kuo A."/>
            <person name="Drula E."/>
            <person name="Kohler A."/>
            <person name="Sanchez-Garcia M."/>
            <person name="Morin E."/>
            <person name="Andreopoulos B."/>
            <person name="Barry K.W."/>
            <person name="Bonito G."/>
            <person name="Buee M."/>
            <person name="Carver A."/>
            <person name="Chen C."/>
            <person name="Cichocki N."/>
            <person name="Clum A."/>
            <person name="Culley D."/>
            <person name="Crous P.W."/>
            <person name="Fauchery L."/>
            <person name="Girlanda M."/>
            <person name="Hayes R.D."/>
            <person name="Keri Z."/>
            <person name="LaButti K."/>
            <person name="Lipzen A."/>
            <person name="Lombard V."/>
            <person name="Magnuson J."/>
            <person name="Maillard F."/>
            <person name="Murat C."/>
            <person name="Nolan M."/>
            <person name="Ohm R.A."/>
            <person name="Pangilinan J."/>
            <person name="Pereira M.F."/>
            <person name="Perotto S."/>
            <person name="Peter M."/>
            <person name="Pfister S."/>
            <person name="Riley R."/>
            <person name="Sitrit Y."/>
            <person name="Stielow J.B."/>
            <person name="Szollosi G."/>
            <person name="Zifcakova L."/>
            <person name="Stursova M."/>
            <person name="Spatafora J.W."/>
            <person name="Tedersoo L."/>
            <person name="Vaario L.M."/>
            <person name="Yamada A."/>
            <person name="Yan M."/>
            <person name="Wang P."/>
            <person name="Xu J."/>
            <person name="Bruns T."/>
            <person name="Baldrian P."/>
            <person name="Vilgalys R."/>
            <person name="Dunand C."/>
            <person name="Henrissat B."/>
            <person name="Grigoriev I.V."/>
            <person name="Hibbett D."/>
            <person name="Nagy L.G."/>
            <person name="Martin F.M."/>
        </authorList>
    </citation>
    <scope>NUCLEOTIDE SEQUENCE</scope>
    <source>
        <strain evidence="1">P2</strain>
    </source>
</reference>
<dbReference type="EMBL" id="MU117963">
    <property type="protein sequence ID" value="KAF9653717.1"/>
    <property type="molecule type" value="Genomic_DNA"/>
</dbReference>
<evidence type="ECO:0000313" key="1">
    <source>
        <dbReference type="EMBL" id="KAF9653717.1"/>
    </source>
</evidence>